<dbReference type="InterPro" id="IPR055236">
    <property type="entry name" value="EVH1_PP4R3"/>
</dbReference>
<evidence type="ECO:0000259" key="4">
    <source>
        <dbReference type="Pfam" id="PF04802"/>
    </source>
</evidence>
<dbReference type="InterPro" id="IPR006887">
    <property type="entry name" value="P4R3-like_central_dom"/>
</dbReference>
<feature type="compositionally biased region" description="Low complexity" evidence="3">
    <location>
        <begin position="852"/>
        <end position="862"/>
    </location>
</feature>
<dbReference type="Pfam" id="PF22972">
    <property type="entry name" value="EVH1_PP4R3"/>
    <property type="match status" value="1"/>
</dbReference>
<feature type="compositionally biased region" description="Polar residues" evidence="3">
    <location>
        <begin position="781"/>
        <end position="790"/>
    </location>
</feature>
<evidence type="ECO:0000259" key="5">
    <source>
        <dbReference type="Pfam" id="PF22972"/>
    </source>
</evidence>
<dbReference type="InterPro" id="IPR051137">
    <property type="entry name" value="PP4R3-like"/>
</dbReference>
<protein>
    <recommendedName>
        <fullName evidence="8">Serine/threonine-protein phosphatase 4 regulatory subunit 3-like central domain-containing protein</fullName>
    </recommendedName>
</protein>
<evidence type="ECO:0000256" key="2">
    <source>
        <dbReference type="ARBA" id="ARBA00023242"/>
    </source>
</evidence>
<evidence type="ECO:0000256" key="3">
    <source>
        <dbReference type="SAM" id="MobiDB-lite"/>
    </source>
</evidence>
<dbReference type="InterPro" id="IPR016024">
    <property type="entry name" value="ARM-type_fold"/>
</dbReference>
<feature type="compositionally biased region" description="Polar residues" evidence="3">
    <location>
        <begin position="821"/>
        <end position="834"/>
    </location>
</feature>
<keyword evidence="7" id="KW-1185">Reference proteome</keyword>
<name>A0A9P8LGE1_9PEZI</name>
<sequence length="875" mass="98316">MALAVPNPPSDRKRVKVYELKNNDWFDRGTGFCTGQVINDEPRIHVESEDQPDRVLLETKIAKDDGYQKQQDTLIVWTEPTGTDMALSFQEADGCAAIWDFVNHVQQQLSSLSGPDDGLSDDAIDPFQPPVTLPAPELGNLPDIEQVMRAASTTPAGRDSLSKFLISEEYIPKLLPLVSVAEDLESLTDLHRLCNIMKTLILLNDTAIIEYVVTDEVVLGVVGALEYDPDFPTHKANHRQYLSDESKYKEVVRIEDPNVRKKIHHTYRLQYLKDVVLARILDDPTFSVLNSLIFFNQVDIVQHLQANAAFLKDLFGVFGPQELDQQRKKNAVHFIQQCCAIAKNLQAPARAQLYTNFIQNGLFHVINFALRHPDASVRIAGTDVLVAMIDHDPTMMRAFIFKQINEKQTPLTDTLIELLLVEIDLGVKAQIADAIKVLLDPQSTSPPVESLAKASSDSLSFSIKSRGSGYANPETELFLQSFYDESAKKLFKPLKDLKERQSMRNFSIQEVSLFSHLVEILCFFIRQHLFRSKYFILAESLASRIAQLLSCPEKHLKLTALKFFRTCVGLQDEFYNRQIMHNRLFEPILDIVYETMPRDNLLNSACLEFFEFIKRENLKPLITHLVENYRNKIKNITYVDTFQALILRYDQMQGYNPVEQALLDHSVDATVTQEINPSSSRTVPNGGQRWRGVKEMDAAEEEYFDRLDDEDEAVGPAKALAPANSTANGAMSVSKRLVDYPDDDDDTMDTQEDQLTTEKPKQPDSCVVGLGDASSVLPVTPKSNILLSQTSPPERLSEKRRREEEDEDELGKLSQSKKRSSGPSAGNPGTTSGGSVLRRKRTFSSGRDPSAAKKIAISLAIKTGGDSEKHHDEGS</sequence>
<evidence type="ECO:0000313" key="7">
    <source>
        <dbReference type="Proteomes" id="UP000750711"/>
    </source>
</evidence>
<evidence type="ECO:0008006" key="8">
    <source>
        <dbReference type="Google" id="ProtNLM"/>
    </source>
</evidence>
<accession>A0A9P8LGE1</accession>
<evidence type="ECO:0000313" key="6">
    <source>
        <dbReference type="EMBL" id="KAH0565012.1"/>
    </source>
</evidence>
<feature type="domain" description="PP4R3 EVH1-like" evidence="5">
    <location>
        <begin position="12"/>
        <end position="110"/>
    </location>
</feature>
<dbReference type="GO" id="GO:0030289">
    <property type="term" value="C:protein phosphatase 4 complex"/>
    <property type="evidence" value="ECO:0007669"/>
    <property type="project" value="TreeGrafter"/>
</dbReference>
<dbReference type="InterPro" id="IPR011993">
    <property type="entry name" value="PH-like_dom_sf"/>
</dbReference>
<dbReference type="PANTHER" id="PTHR23318">
    <property type="entry name" value="ATP SYNTHASE GAMMA-RELATED"/>
    <property type="match status" value="1"/>
</dbReference>
<feature type="compositionally biased region" description="Basic and acidic residues" evidence="3">
    <location>
        <begin position="865"/>
        <end position="875"/>
    </location>
</feature>
<proteinExistence type="predicted"/>
<dbReference type="Proteomes" id="UP000750711">
    <property type="component" value="Unassembled WGS sequence"/>
</dbReference>
<dbReference type="Gene3D" id="2.30.29.30">
    <property type="entry name" value="Pleckstrin-homology domain (PH domain)/Phosphotyrosine-binding domain (PTB)"/>
    <property type="match status" value="1"/>
</dbReference>
<dbReference type="EMBL" id="JAGHQM010000148">
    <property type="protein sequence ID" value="KAH0565012.1"/>
    <property type="molecule type" value="Genomic_DNA"/>
</dbReference>
<dbReference type="AlphaFoldDB" id="A0A9P8LGE1"/>
<comment type="caution">
    <text evidence="6">The sequence shown here is derived from an EMBL/GenBank/DDBJ whole genome shotgun (WGS) entry which is preliminary data.</text>
</comment>
<organism evidence="6 7">
    <name type="scientific">Trichoglossum hirsutum</name>
    <dbReference type="NCBI Taxonomy" id="265104"/>
    <lineage>
        <taxon>Eukaryota</taxon>
        <taxon>Fungi</taxon>
        <taxon>Dikarya</taxon>
        <taxon>Ascomycota</taxon>
        <taxon>Pezizomycotina</taxon>
        <taxon>Geoglossomycetes</taxon>
        <taxon>Geoglossales</taxon>
        <taxon>Geoglossaceae</taxon>
        <taxon>Trichoglossum</taxon>
    </lineage>
</organism>
<comment type="subcellular location">
    <subcellularLocation>
        <location evidence="1">Nucleus</location>
    </subcellularLocation>
</comment>
<dbReference type="GO" id="GO:0006974">
    <property type="term" value="P:DNA damage response"/>
    <property type="evidence" value="ECO:0007669"/>
    <property type="project" value="TreeGrafter"/>
</dbReference>
<dbReference type="PANTHER" id="PTHR23318:SF0">
    <property type="entry name" value="SERINE_THREONINE-PROTEIN PHOSPHATASE 4 REGULATORY SUBUNIT 3"/>
    <property type="match status" value="1"/>
</dbReference>
<dbReference type="SUPFAM" id="SSF48371">
    <property type="entry name" value="ARM repeat"/>
    <property type="match status" value="1"/>
</dbReference>
<gene>
    <name evidence="6" type="ORF">GP486_001597</name>
</gene>
<dbReference type="Pfam" id="PF04802">
    <property type="entry name" value="PP4R3"/>
    <property type="match status" value="1"/>
</dbReference>
<feature type="domain" description="Serine/threonine-protein phosphatase 4 regulatory subunit 3-like central" evidence="4">
    <location>
        <begin position="143"/>
        <end position="651"/>
    </location>
</feature>
<reference evidence="6" key="1">
    <citation type="submission" date="2021-03" db="EMBL/GenBank/DDBJ databases">
        <title>Comparative genomics and phylogenomic investigation of the class Geoglossomycetes provide insights into ecological specialization and systematics.</title>
        <authorList>
            <person name="Melie T."/>
            <person name="Pirro S."/>
            <person name="Miller A.N."/>
            <person name="Quandt A."/>
        </authorList>
    </citation>
    <scope>NUCLEOTIDE SEQUENCE</scope>
    <source>
        <strain evidence="6">CAQ_001_2017</strain>
    </source>
</reference>
<feature type="region of interest" description="Disordered" evidence="3">
    <location>
        <begin position="721"/>
        <end position="875"/>
    </location>
</feature>
<dbReference type="GO" id="GO:0072542">
    <property type="term" value="F:protein phosphatase activator activity"/>
    <property type="evidence" value="ECO:0007669"/>
    <property type="project" value="TreeGrafter"/>
</dbReference>
<keyword evidence="2" id="KW-0539">Nucleus</keyword>
<feature type="compositionally biased region" description="Acidic residues" evidence="3">
    <location>
        <begin position="740"/>
        <end position="752"/>
    </location>
</feature>
<dbReference type="SUPFAM" id="SSF50729">
    <property type="entry name" value="PH domain-like"/>
    <property type="match status" value="1"/>
</dbReference>
<evidence type="ECO:0000256" key="1">
    <source>
        <dbReference type="ARBA" id="ARBA00004123"/>
    </source>
</evidence>
<dbReference type="GO" id="GO:0005654">
    <property type="term" value="C:nucleoplasm"/>
    <property type="evidence" value="ECO:0007669"/>
    <property type="project" value="TreeGrafter"/>
</dbReference>